<gene>
    <name evidence="2" type="ORF">GCM10023332_15140</name>
</gene>
<keyword evidence="3" id="KW-1185">Reference proteome</keyword>
<feature type="chain" id="PRO_5045754170" evidence="1">
    <location>
        <begin position="33"/>
        <end position="109"/>
    </location>
</feature>
<evidence type="ECO:0000313" key="3">
    <source>
        <dbReference type="Proteomes" id="UP001501323"/>
    </source>
</evidence>
<accession>A0ABP9E0N0</accession>
<dbReference type="EMBL" id="BAABJY010000002">
    <property type="protein sequence ID" value="GAA4863963.1"/>
    <property type="molecule type" value="Genomic_DNA"/>
</dbReference>
<feature type="signal peptide" evidence="1">
    <location>
        <begin position="1"/>
        <end position="32"/>
    </location>
</feature>
<evidence type="ECO:0000313" key="2">
    <source>
        <dbReference type="EMBL" id="GAA4863963.1"/>
    </source>
</evidence>
<sequence>MSPRTHTLPAPLKLLALLLALLACMQAAPAHAALFGKSPARTAEEAERAGMVAVTIWVDASWGFRKQGAANDLSAAHQAFTARGYRVASVEPYIENGDLEGFFVTYQKP</sequence>
<dbReference type="RefSeq" id="WP_345294904.1">
    <property type="nucleotide sequence ID" value="NZ_BAABJY010000002.1"/>
</dbReference>
<evidence type="ECO:0000256" key="1">
    <source>
        <dbReference type="SAM" id="SignalP"/>
    </source>
</evidence>
<reference evidence="3" key="1">
    <citation type="journal article" date="2019" name="Int. J. Syst. Evol. Microbiol.">
        <title>The Global Catalogue of Microorganisms (GCM) 10K type strain sequencing project: providing services to taxonomists for standard genome sequencing and annotation.</title>
        <authorList>
            <consortium name="The Broad Institute Genomics Platform"/>
            <consortium name="The Broad Institute Genome Sequencing Center for Infectious Disease"/>
            <person name="Wu L."/>
            <person name="Ma J."/>
        </authorList>
    </citation>
    <scope>NUCLEOTIDE SEQUENCE [LARGE SCALE GENOMIC DNA]</scope>
    <source>
        <strain evidence="3">JCM 18392</strain>
    </source>
</reference>
<name>A0ABP9E0N0_9GAMM</name>
<keyword evidence="1" id="KW-0732">Signal</keyword>
<protein>
    <submittedName>
        <fullName evidence="2">Uncharacterized protein</fullName>
    </submittedName>
</protein>
<organism evidence="2 3">
    <name type="scientific">Luteimonas vadosa</name>
    <dbReference type="NCBI Taxonomy" id="1165507"/>
    <lineage>
        <taxon>Bacteria</taxon>
        <taxon>Pseudomonadati</taxon>
        <taxon>Pseudomonadota</taxon>
        <taxon>Gammaproteobacteria</taxon>
        <taxon>Lysobacterales</taxon>
        <taxon>Lysobacteraceae</taxon>
        <taxon>Luteimonas</taxon>
    </lineage>
</organism>
<dbReference type="Proteomes" id="UP001501323">
    <property type="component" value="Unassembled WGS sequence"/>
</dbReference>
<comment type="caution">
    <text evidence="2">The sequence shown here is derived from an EMBL/GenBank/DDBJ whole genome shotgun (WGS) entry which is preliminary data.</text>
</comment>
<dbReference type="PROSITE" id="PS51257">
    <property type="entry name" value="PROKAR_LIPOPROTEIN"/>
    <property type="match status" value="1"/>
</dbReference>
<proteinExistence type="predicted"/>